<reference evidence="1 2" key="1">
    <citation type="journal article" date="2022" name="bioRxiv">
        <title>An ancient truncated duplication of the anti-Mullerian hormone receptor type 2 gene is a potential conserved master sex determinant in the Pangasiidae catfish family.</title>
        <authorList>
            <person name="Wen M."/>
            <person name="Pan Q."/>
            <person name="Jouanno E."/>
            <person name="Montfort J."/>
            <person name="Zahm M."/>
            <person name="Cabau C."/>
            <person name="Klopp C."/>
            <person name="Iampietro C."/>
            <person name="Roques C."/>
            <person name="Bouchez O."/>
            <person name="Castinel A."/>
            <person name="Donnadieu C."/>
            <person name="Parrinello H."/>
            <person name="Poncet C."/>
            <person name="Belmonte E."/>
            <person name="Gautier V."/>
            <person name="Avarre J.-C."/>
            <person name="Dugue R."/>
            <person name="Gustiano R."/>
            <person name="Ha T.T.T."/>
            <person name="Campet M."/>
            <person name="Sriphairoj K."/>
            <person name="Ribolli J."/>
            <person name="de Almeida F.L."/>
            <person name="Desvignes T."/>
            <person name="Postlethwait J.H."/>
            <person name="Bucao C.F."/>
            <person name="Robinson-Rechavi M."/>
            <person name="Bobe J."/>
            <person name="Herpin A."/>
            <person name="Guiguen Y."/>
        </authorList>
    </citation>
    <scope>NUCLEOTIDE SEQUENCE [LARGE SCALE GENOMIC DNA]</scope>
    <source>
        <strain evidence="1">YG-Dec2019</strain>
    </source>
</reference>
<dbReference type="EMBL" id="CM040473">
    <property type="protein sequence ID" value="MCI4390044.1"/>
    <property type="molecule type" value="Genomic_DNA"/>
</dbReference>
<sequence length="242" mass="28962">MGCEGSVMDDRDNEYDSTWDDEFEEEQFSMMKVTKQQARARPRNLAAAEDMQNFRRRCRGNLKNLLFYQNRIPSRPDGIYIEQFHKYWFGDYTRLERVHSYIQWLFPTQEPGVNNSAHVLTPTEIRYFHEDVTVKKRLLKSYILMLDFYGIELVSEETGQVKRAVNWKERFENLNRNTHNNLRITRILKCLGLLGFRHYQAPLVHFFLEETLVKDTLPRVKHSVLDYFIFAVLNRRSSLLNP</sequence>
<dbReference type="Proteomes" id="UP000829447">
    <property type="component" value="Linkage Group LG20"/>
</dbReference>
<name>A0ACC5XFM0_PANGG</name>
<evidence type="ECO:0000313" key="2">
    <source>
        <dbReference type="Proteomes" id="UP000829447"/>
    </source>
</evidence>
<organism evidence="1 2">
    <name type="scientific">Pangasianodon gigas</name>
    <name type="common">Mekong giant catfish</name>
    <name type="synonym">Pangasius gigas</name>
    <dbReference type="NCBI Taxonomy" id="30993"/>
    <lineage>
        <taxon>Eukaryota</taxon>
        <taxon>Metazoa</taxon>
        <taxon>Chordata</taxon>
        <taxon>Craniata</taxon>
        <taxon>Vertebrata</taxon>
        <taxon>Euteleostomi</taxon>
        <taxon>Actinopterygii</taxon>
        <taxon>Neopterygii</taxon>
        <taxon>Teleostei</taxon>
        <taxon>Ostariophysi</taxon>
        <taxon>Siluriformes</taxon>
        <taxon>Pangasiidae</taxon>
        <taxon>Pangasianodon</taxon>
    </lineage>
</organism>
<evidence type="ECO:0000313" key="1">
    <source>
        <dbReference type="EMBL" id="MCI4390044.1"/>
    </source>
</evidence>
<protein>
    <submittedName>
        <fullName evidence="1">Uncharacterized protein</fullName>
    </submittedName>
</protein>
<proteinExistence type="predicted"/>
<keyword evidence="2" id="KW-1185">Reference proteome</keyword>
<gene>
    <name evidence="1" type="ORF">PGIGA_G00118070</name>
</gene>
<accession>A0ACC5XFM0</accession>
<comment type="caution">
    <text evidence="1">The sequence shown here is derived from an EMBL/GenBank/DDBJ whole genome shotgun (WGS) entry which is preliminary data.</text>
</comment>